<evidence type="ECO:0000259" key="17">
    <source>
        <dbReference type="PROSITE" id="PS50886"/>
    </source>
</evidence>
<evidence type="ECO:0000256" key="13">
    <source>
        <dbReference type="ARBA" id="ARBA00023146"/>
    </source>
</evidence>
<reference evidence="19" key="1">
    <citation type="submission" date="2017-09" db="EMBL/GenBank/DDBJ databases">
        <title>Depth-based differentiation of microbial function through sediment-hosted aquifers and enrichment of novel symbionts in the deep terrestrial subsurface.</title>
        <authorList>
            <person name="Probst A.J."/>
            <person name="Ladd B."/>
            <person name="Jarett J.K."/>
            <person name="Geller-Mcgrath D.E."/>
            <person name="Sieber C.M.K."/>
            <person name="Emerson J.B."/>
            <person name="Anantharaman K."/>
            <person name="Thomas B.C."/>
            <person name="Malmstrom R."/>
            <person name="Stieglmeier M."/>
            <person name="Klingl A."/>
            <person name="Woyke T."/>
            <person name="Ryan C.M."/>
            <person name="Banfield J.F."/>
        </authorList>
    </citation>
    <scope>NUCLEOTIDE SEQUENCE [LARGE SCALE GENOMIC DNA]</scope>
</reference>
<dbReference type="PANTHER" id="PTHR11586">
    <property type="entry name" value="TRNA-AMINOACYLATION COFACTOR ARC1 FAMILY MEMBER"/>
    <property type="match status" value="1"/>
</dbReference>
<evidence type="ECO:0000256" key="5">
    <source>
        <dbReference type="ARBA" id="ARBA00018753"/>
    </source>
</evidence>
<keyword evidence="6" id="KW-0963">Cytoplasm</keyword>
<dbReference type="SUPFAM" id="SSF50249">
    <property type="entry name" value="Nucleic acid-binding proteins"/>
    <property type="match status" value="1"/>
</dbReference>
<evidence type="ECO:0000256" key="1">
    <source>
        <dbReference type="ARBA" id="ARBA00003314"/>
    </source>
</evidence>
<dbReference type="Gene3D" id="2.40.50.140">
    <property type="entry name" value="Nucleic acid-binding proteins"/>
    <property type="match status" value="1"/>
</dbReference>
<dbReference type="GO" id="GO:0005737">
    <property type="term" value="C:cytoplasm"/>
    <property type="evidence" value="ECO:0007669"/>
    <property type="project" value="UniProtKB-SubCell"/>
</dbReference>
<proteinExistence type="predicted"/>
<dbReference type="NCBIfam" id="TIGR00399">
    <property type="entry name" value="metG_C_term"/>
    <property type="match status" value="1"/>
</dbReference>
<comment type="subcellular location">
    <subcellularLocation>
        <location evidence="2">Cytoplasm</location>
    </subcellularLocation>
</comment>
<organism evidence="18 19">
    <name type="scientific">Candidatus Portnoybacteria bacterium CG10_big_fil_rev_8_21_14_0_10_38_18</name>
    <dbReference type="NCBI Taxonomy" id="1974813"/>
    <lineage>
        <taxon>Bacteria</taxon>
        <taxon>Candidatus Portnoyibacteriota</taxon>
    </lineage>
</organism>
<gene>
    <name evidence="18" type="primary">metG</name>
    <name evidence="18" type="ORF">COU82_00125</name>
</gene>
<keyword evidence="9" id="KW-0547">Nucleotide-binding</keyword>
<dbReference type="GO" id="GO:0004825">
    <property type="term" value="F:methionine-tRNA ligase activity"/>
    <property type="evidence" value="ECO:0007669"/>
    <property type="project" value="UniProtKB-EC"/>
</dbReference>
<evidence type="ECO:0000256" key="14">
    <source>
        <dbReference type="ARBA" id="ARBA00030904"/>
    </source>
</evidence>
<evidence type="ECO:0000256" key="4">
    <source>
        <dbReference type="ARBA" id="ARBA00012838"/>
    </source>
</evidence>
<dbReference type="EMBL" id="PFDX01000002">
    <property type="protein sequence ID" value="PJE57787.1"/>
    <property type="molecule type" value="Genomic_DNA"/>
</dbReference>
<evidence type="ECO:0000313" key="18">
    <source>
        <dbReference type="EMBL" id="PJE57787.1"/>
    </source>
</evidence>
<evidence type="ECO:0000256" key="2">
    <source>
        <dbReference type="ARBA" id="ARBA00004496"/>
    </source>
</evidence>
<evidence type="ECO:0000256" key="16">
    <source>
        <dbReference type="PROSITE-ProRule" id="PRU00209"/>
    </source>
</evidence>
<sequence length="113" mass="12328">MISFDDFNKLDIRIGTILEAEKVEGADKLLKLKVDLGPSNTSGQPELRILVAGIAEDYKPEEIIGKQIPILTNLEPKKLRGIESQGMILAVDIEGKATLIHPDKSVPNGGKIR</sequence>
<comment type="caution">
    <text evidence="18">The sequence shown here is derived from an EMBL/GenBank/DDBJ whole genome shotgun (WGS) entry which is preliminary data.</text>
</comment>
<keyword evidence="12" id="KW-0648">Protein biosynthesis</keyword>
<comment type="catalytic activity">
    <reaction evidence="15">
        <text>tRNA(Met) + L-methionine + ATP = L-methionyl-tRNA(Met) + AMP + diphosphate</text>
        <dbReference type="Rhea" id="RHEA:13481"/>
        <dbReference type="Rhea" id="RHEA-COMP:9667"/>
        <dbReference type="Rhea" id="RHEA-COMP:9698"/>
        <dbReference type="ChEBI" id="CHEBI:30616"/>
        <dbReference type="ChEBI" id="CHEBI:33019"/>
        <dbReference type="ChEBI" id="CHEBI:57844"/>
        <dbReference type="ChEBI" id="CHEBI:78442"/>
        <dbReference type="ChEBI" id="CHEBI:78530"/>
        <dbReference type="ChEBI" id="CHEBI:456215"/>
        <dbReference type="EC" id="6.1.1.10"/>
    </reaction>
</comment>
<dbReference type="CDD" id="cd02800">
    <property type="entry name" value="tRNA_bind_EcMetRS_like"/>
    <property type="match status" value="1"/>
</dbReference>
<comment type="function">
    <text evidence="1">Is required not only for elongation of protein synthesis but also for the initiation of all mRNA translation through initiator tRNA(fMet) aminoacylation.</text>
</comment>
<keyword evidence="10" id="KW-0067">ATP-binding</keyword>
<evidence type="ECO:0000256" key="10">
    <source>
        <dbReference type="ARBA" id="ARBA00022840"/>
    </source>
</evidence>
<keyword evidence="13" id="KW-0030">Aminoacyl-tRNA synthetase</keyword>
<evidence type="ECO:0000313" key="19">
    <source>
        <dbReference type="Proteomes" id="UP000231648"/>
    </source>
</evidence>
<dbReference type="PANTHER" id="PTHR11586:SF37">
    <property type="entry name" value="TRNA-BINDING DOMAIN-CONTAINING PROTEIN"/>
    <property type="match status" value="1"/>
</dbReference>
<dbReference type="FunFam" id="2.40.50.140:FF:000042">
    <property type="entry name" value="Methionine--tRNA ligase"/>
    <property type="match status" value="1"/>
</dbReference>
<dbReference type="InterPro" id="IPR002547">
    <property type="entry name" value="tRNA-bd_dom"/>
</dbReference>
<keyword evidence="11 16" id="KW-0694">RNA-binding</keyword>
<evidence type="ECO:0000256" key="3">
    <source>
        <dbReference type="ARBA" id="ARBA00011738"/>
    </source>
</evidence>
<name>A0A2M8KCZ5_9BACT</name>
<dbReference type="GO" id="GO:0000049">
    <property type="term" value="F:tRNA binding"/>
    <property type="evidence" value="ECO:0007669"/>
    <property type="project" value="UniProtKB-UniRule"/>
</dbReference>
<dbReference type="PROSITE" id="PS50886">
    <property type="entry name" value="TRBD"/>
    <property type="match status" value="1"/>
</dbReference>
<keyword evidence="8 18" id="KW-0436">Ligase</keyword>
<dbReference type="EC" id="6.1.1.10" evidence="4"/>
<comment type="subunit">
    <text evidence="3">Homodimer.</text>
</comment>
<dbReference type="AlphaFoldDB" id="A0A2M8KCZ5"/>
<evidence type="ECO:0000256" key="9">
    <source>
        <dbReference type="ARBA" id="ARBA00022741"/>
    </source>
</evidence>
<evidence type="ECO:0000256" key="15">
    <source>
        <dbReference type="ARBA" id="ARBA00047364"/>
    </source>
</evidence>
<dbReference type="InterPro" id="IPR004495">
    <property type="entry name" value="Met-tRNA-synth_bsu_C"/>
</dbReference>
<dbReference type="Proteomes" id="UP000231648">
    <property type="component" value="Unassembled WGS sequence"/>
</dbReference>
<evidence type="ECO:0000256" key="11">
    <source>
        <dbReference type="ARBA" id="ARBA00022884"/>
    </source>
</evidence>
<dbReference type="Pfam" id="PF01588">
    <property type="entry name" value="tRNA_bind"/>
    <property type="match status" value="1"/>
</dbReference>
<evidence type="ECO:0000256" key="8">
    <source>
        <dbReference type="ARBA" id="ARBA00022598"/>
    </source>
</evidence>
<accession>A0A2M8KCZ5</accession>
<evidence type="ECO:0000256" key="7">
    <source>
        <dbReference type="ARBA" id="ARBA00022555"/>
    </source>
</evidence>
<dbReference type="GO" id="GO:0006431">
    <property type="term" value="P:methionyl-tRNA aminoacylation"/>
    <property type="evidence" value="ECO:0007669"/>
    <property type="project" value="InterPro"/>
</dbReference>
<evidence type="ECO:0000256" key="12">
    <source>
        <dbReference type="ARBA" id="ARBA00022917"/>
    </source>
</evidence>
<dbReference type="GO" id="GO:0005524">
    <property type="term" value="F:ATP binding"/>
    <property type="evidence" value="ECO:0007669"/>
    <property type="project" value="UniProtKB-KW"/>
</dbReference>
<dbReference type="InterPro" id="IPR051270">
    <property type="entry name" value="Tyrosine-tRNA_ligase_regulator"/>
</dbReference>
<dbReference type="InterPro" id="IPR012340">
    <property type="entry name" value="NA-bd_OB-fold"/>
</dbReference>
<protein>
    <recommendedName>
        <fullName evidence="5">Methionine--tRNA ligase</fullName>
        <ecNumber evidence="4">6.1.1.10</ecNumber>
    </recommendedName>
    <alternativeName>
        <fullName evidence="14">Methionyl-tRNA synthetase</fullName>
    </alternativeName>
</protein>
<keyword evidence="7 16" id="KW-0820">tRNA-binding</keyword>
<evidence type="ECO:0000256" key="6">
    <source>
        <dbReference type="ARBA" id="ARBA00022490"/>
    </source>
</evidence>
<feature type="domain" description="TRNA-binding" evidence="17">
    <location>
        <begin position="6"/>
        <end position="113"/>
    </location>
</feature>